<feature type="transmembrane region" description="Helical" evidence="2">
    <location>
        <begin position="187"/>
        <end position="207"/>
    </location>
</feature>
<dbReference type="InterPro" id="IPR000620">
    <property type="entry name" value="EamA_dom"/>
</dbReference>
<keyword evidence="2" id="KW-0472">Membrane</keyword>
<feature type="transmembrane region" description="Helical" evidence="2">
    <location>
        <begin position="12"/>
        <end position="33"/>
    </location>
</feature>
<dbReference type="Pfam" id="PF00892">
    <property type="entry name" value="EamA"/>
    <property type="match status" value="1"/>
</dbReference>
<feature type="transmembrane region" description="Helical" evidence="2">
    <location>
        <begin position="273"/>
        <end position="294"/>
    </location>
</feature>
<evidence type="ECO:0000259" key="3">
    <source>
        <dbReference type="Pfam" id="PF00892"/>
    </source>
</evidence>
<accession>A0A5D4GRH8</accession>
<feature type="transmembrane region" description="Helical" evidence="2">
    <location>
        <begin position="94"/>
        <end position="114"/>
    </location>
</feature>
<evidence type="ECO:0000256" key="2">
    <source>
        <dbReference type="SAM" id="Phobius"/>
    </source>
</evidence>
<evidence type="ECO:0000256" key="1">
    <source>
        <dbReference type="SAM" id="MobiDB-lite"/>
    </source>
</evidence>
<protein>
    <submittedName>
        <fullName evidence="4">DMT family transporter</fullName>
    </submittedName>
</protein>
<name>A0A5D4GRH8_9HYPH</name>
<evidence type="ECO:0000313" key="5">
    <source>
        <dbReference type="Proteomes" id="UP000323258"/>
    </source>
</evidence>
<dbReference type="Proteomes" id="UP000323258">
    <property type="component" value="Unassembled WGS sequence"/>
</dbReference>
<reference evidence="4 5" key="2">
    <citation type="submission" date="2019-09" db="EMBL/GenBank/DDBJ databases">
        <title>Mesorhizobium sp. MaA-C15 isolated from Microcystis aeruginosa.</title>
        <authorList>
            <person name="Jeong S.E."/>
            <person name="Jin H.M."/>
            <person name="Jeon C.O."/>
        </authorList>
    </citation>
    <scope>NUCLEOTIDE SEQUENCE [LARGE SCALE GENOMIC DNA]</scope>
    <source>
        <strain evidence="4 5">MaA-C15</strain>
    </source>
</reference>
<dbReference type="AlphaFoldDB" id="A0A5D4GRH8"/>
<gene>
    <name evidence="4" type="ORF">FY036_16065</name>
</gene>
<feature type="transmembrane region" description="Helical" evidence="2">
    <location>
        <begin position="70"/>
        <end position="88"/>
    </location>
</feature>
<reference evidence="4 5" key="1">
    <citation type="submission" date="2019-08" db="EMBL/GenBank/DDBJ databases">
        <authorList>
            <person name="Seo Y.L."/>
        </authorList>
    </citation>
    <scope>NUCLEOTIDE SEQUENCE [LARGE SCALE GENOMIC DNA]</scope>
    <source>
        <strain evidence="4 5">MaA-C15</strain>
    </source>
</reference>
<feature type="transmembrane region" description="Helical" evidence="2">
    <location>
        <begin position="250"/>
        <end position="267"/>
    </location>
</feature>
<feature type="domain" description="EamA" evidence="3">
    <location>
        <begin position="157"/>
        <end position="288"/>
    </location>
</feature>
<feature type="transmembrane region" description="Helical" evidence="2">
    <location>
        <begin position="126"/>
        <end position="149"/>
    </location>
</feature>
<comment type="caution">
    <text evidence="4">The sequence shown here is derived from an EMBL/GenBank/DDBJ whole genome shotgun (WGS) entry which is preliminary data.</text>
</comment>
<dbReference type="GO" id="GO:0016020">
    <property type="term" value="C:membrane"/>
    <property type="evidence" value="ECO:0007669"/>
    <property type="project" value="InterPro"/>
</dbReference>
<sequence>MPVAGYSSTTVGRLAVLVAVILMAGGKVAYGTWLGAVPSPIYVLMCFSLITAIFLPIYGRRTGEFALKPLLLLNVSTALCFLFFFYALKLIEPAVAGAVQFGSGPILSVLITLVATRARPDPIKALVCGGLVAGCVVLAVSAVTGAGFATDGARGWLGLGAILLSAIGSVLITIASKNLSLRGWSSGAILAHRCYLIVPLALALVLAEGAADVPWTPPLALTLLGIGLVGTIIPIVFLQIGIEKSDPHTVLVMLAAMPIFTFLIEGLSPLYVWSQLTAAGLAIIAVFIAIDIAFTRQKTIVSARTTSHGSGAEDTDARVAKGGGVSMSD</sequence>
<keyword evidence="2" id="KW-1133">Transmembrane helix</keyword>
<proteinExistence type="predicted"/>
<keyword evidence="5" id="KW-1185">Reference proteome</keyword>
<feature type="transmembrane region" description="Helical" evidence="2">
    <location>
        <begin position="219"/>
        <end position="238"/>
    </location>
</feature>
<dbReference type="EMBL" id="VSZS01000065">
    <property type="protein sequence ID" value="TYR30957.1"/>
    <property type="molecule type" value="Genomic_DNA"/>
</dbReference>
<dbReference type="SUPFAM" id="SSF103481">
    <property type="entry name" value="Multidrug resistance efflux transporter EmrE"/>
    <property type="match status" value="1"/>
</dbReference>
<feature type="region of interest" description="Disordered" evidence="1">
    <location>
        <begin position="305"/>
        <end position="329"/>
    </location>
</feature>
<organism evidence="4 5">
    <name type="scientific">Neoaquamicrobium microcysteis</name>
    <dbReference type="NCBI Taxonomy" id="2682781"/>
    <lineage>
        <taxon>Bacteria</taxon>
        <taxon>Pseudomonadati</taxon>
        <taxon>Pseudomonadota</taxon>
        <taxon>Alphaproteobacteria</taxon>
        <taxon>Hyphomicrobiales</taxon>
        <taxon>Phyllobacteriaceae</taxon>
        <taxon>Neoaquamicrobium</taxon>
    </lineage>
</organism>
<feature type="transmembrane region" description="Helical" evidence="2">
    <location>
        <begin position="155"/>
        <end position="175"/>
    </location>
</feature>
<feature type="transmembrane region" description="Helical" evidence="2">
    <location>
        <begin position="39"/>
        <end position="58"/>
    </location>
</feature>
<dbReference type="InterPro" id="IPR037185">
    <property type="entry name" value="EmrE-like"/>
</dbReference>
<evidence type="ECO:0000313" key="4">
    <source>
        <dbReference type="EMBL" id="TYR30957.1"/>
    </source>
</evidence>
<keyword evidence="2" id="KW-0812">Transmembrane</keyword>
<dbReference type="OrthoDB" id="8114804at2"/>